<feature type="compositionally biased region" description="Basic residues" evidence="8">
    <location>
        <begin position="750"/>
        <end position="759"/>
    </location>
</feature>
<feature type="compositionally biased region" description="Low complexity" evidence="8">
    <location>
        <begin position="721"/>
        <end position="744"/>
    </location>
</feature>
<dbReference type="Pfam" id="PF00443">
    <property type="entry name" value="UCH"/>
    <property type="match status" value="1"/>
</dbReference>
<keyword evidence="5" id="KW-0833">Ubl conjugation pathway</keyword>
<dbReference type="GO" id="GO:0004843">
    <property type="term" value="F:cysteine-type deubiquitinase activity"/>
    <property type="evidence" value="ECO:0007669"/>
    <property type="project" value="UniProtKB-EC"/>
</dbReference>
<dbReference type="GO" id="GO:0005829">
    <property type="term" value="C:cytosol"/>
    <property type="evidence" value="ECO:0007669"/>
    <property type="project" value="TreeGrafter"/>
</dbReference>
<protein>
    <recommendedName>
        <fullName evidence="3">ubiquitinyl hydrolase 1</fullName>
        <ecNumber evidence="3">3.4.19.12</ecNumber>
    </recommendedName>
</protein>
<dbReference type="InterPro" id="IPR038765">
    <property type="entry name" value="Papain-like_cys_pep_sf"/>
</dbReference>
<dbReference type="InterPro" id="IPR001394">
    <property type="entry name" value="Peptidase_C19_UCH"/>
</dbReference>
<keyword evidence="11" id="KW-1185">Reference proteome</keyword>
<evidence type="ECO:0000256" key="2">
    <source>
        <dbReference type="ARBA" id="ARBA00009085"/>
    </source>
</evidence>
<feature type="compositionally biased region" description="Low complexity" evidence="8">
    <location>
        <begin position="640"/>
        <end position="661"/>
    </location>
</feature>
<evidence type="ECO:0000256" key="7">
    <source>
        <dbReference type="ARBA" id="ARBA00022807"/>
    </source>
</evidence>
<feature type="domain" description="USP" evidence="9">
    <location>
        <begin position="53"/>
        <end position="503"/>
    </location>
</feature>
<reference evidence="10 11" key="1">
    <citation type="submission" date="2024-01" db="EMBL/GenBank/DDBJ databases">
        <title>A draft genome for a cacao thread blight-causing isolate of Paramarasmius palmivorus.</title>
        <authorList>
            <person name="Baruah I.K."/>
            <person name="Bukari Y."/>
            <person name="Amoako-Attah I."/>
            <person name="Meinhardt L.W."/>
            <person name="Bailey B.A."/>
            <person name="Cohen S.P."/>
        </authorList>
    </citation>
    <scope>NUCLEOTIDE SEQUENCE [LARGE SCALE GENOMIC DNA]</scope>
    <source>
        <strain evidence="10 11">GH-12</strain>
    </source>
</reference>
<evidence type="ECO:0000313" key="10">
    <source>
        <dbReference type="EMBL" id="KAK7029417.1"/>
    </source>
</evidence>
<dbReference type="GO" id="GO:0005634">
    <property type="term" value="C:nucleus"/>
    <property type="evidence" value="ECO:0007669"/>
    <property type="project" value="TreeGrafter"/>
</dbReference>
<proteinExistence type="inferred from homology"/>
<sequence>MVLENLLPWNWGHGSGSTTSITHHEKRRSRKKSSKAAEGTELSIHKPGDGYYPGLVNISGTYCFMNSTVQALSSLSYLQPHLDAIHEKAELLDVPTPVIDTLRDLLHRLNSPHSRPSSIRPMELIQVLSTKSGLNSLISSREHQDAQELFQLLSECIKSEITAIDKEQARDRGLGGLAQFTEPNKEIGKSVFDGLTAHRRSCVVCGYTEAVMHFPFDNWQLAVPRMASTCLLEDCLTDYTRLEVLKDCICRKCSLNATHRRLIGELETLSQAQNPTPSKKKRLKEVKKMEAKPPPVLALHINRSMHFTHYASKNNIRILFPEVLDLTPFTTSGNLSIVPTSSMSTPSPPPQRSSSFSPTPSVSAGSSRSRSGTPTLESQKEALSPRLFVTMVPIHLGTMCASDGNQKGGVPESERWKPPKLVVETVLPPPTEMSAVDGGIGLDGNEENAEGFEDYVWEDSDPETAPGTGRGWLRISDDSVNECGIESVLQEGSGAFMLYYERAIISAPAPLSSTESITLNGSAKHESPYPIRNGLNGGYQGVGVGVGTPLDSEETLKPETMTTMSSIHINGSASVGSLVSSIESTKEKAAIHLSSSLGAASWSGGSISGSPPVMGARIIRSVAAGRGKRSMSATPSLNGSTTLSSSPASSSAMSSSLPISSTKPIPMPNGHIRKSNGDIDGFESVDHDEAAADASPKSQLGMSSSPQIDMLSTRLRASLSNTSLSSMTSSTSSISPPSSTVSSNPPHPKSTVRKRKKTANSHSPSNHTSHKQSPIVV</sequence>
<dbReference type="PROSITE" id="PS50235">
    <property type="entry name" value="USP_3"/>
    <property type="match status" value="1"/>
</dbReference>
<evidence type="ECO:0000259" key="9">
    <source>
        <dbReference type="PROSITE" id="PS50235"/>
    </source>
</evidence>
<accession>A0AAW0BTQ2</accession>
<feature type="compositionally biased region" description="Basic residues" evidence="8">
    <location>
        <begin position="24"/>
        <end position="34"/>
    </location>
</feature>
<dbReference type="PANTHER" id="PTHR24006:SF888">
    <property type="entry name" value="UBIQUITIN CARBOXYL-TERMINAL HYDROLASE 30"/>
    <property type="match status" value="1"/>
</dbReference>
<comment type="caution">
    <text evidence="10">The sequence shown here is derived from an EMBL/GenBank/DDBJ whole genome shotgun (WGS) entry which is preliminary data.</text>
</comment>
<evidence type="ECO:0000256" key="4">
    <source>
        <dbReference type="ARBA" id="ARBA00022670"/>
    </source>
</evidence>
<dbReference type="Proteomes" id="UP001383192">
    <property type="component" value="Unassembled WGS sequence"/>
</dbReference>
<keyword evidence="4 10" id="KW-0645">Protease</keyword>
<evidence type="ECO:0000256" key="5">
    <source>
        <dbReference type="ARBA" id="ARBA00022786"/>
    </source>
</evidence>
<feature type="region of interest" description="Disordered" evidence="8">
    <location>
        <begin position="625"/>
        <end position="683"/>
    </location>
</feature>
<keyword evidence="7" id="KW-0788">Thiol protease</keyword>
<feature type="region of interest" description="Disordered" evidence="8">
    <location>
        <begin position="17"/>
        <end position="43"/>
    </location>
</feature>
<dbReference type="GO" id="GO:0006508">
    <property type="term" value="P:proteolysis"/>
    <property type="evidence" value="ECO:0007669"/>
    <property type="project" value="UniProtKB-KW"/>
</dbReference>
<feature type="region of interest" description="Disordered" evidence="8">
    <location>
        <begin position="721"/>
        <end position="777"/>
    </location>
</feature>
<dbReference type="EC" id="3.4.19.12" evidence="3"/>
<feature type="compositionally biased region" description="Low complexity" evidence="8">
    <location>
        <begin position="352"/>
        <end position="375"/>
    </location>
</feature>
<dbReference type="SUPFAM" id="SSF54001">
    <property type="entry name" value="Cysteine proteinases"/>
    <property type="match status" value="1"/>
</dbReference>
<evidence type="ECO:0000256" key="1">
    <source>
        <dbReference type="ARBA" id="ARBA00000707"/>
    </source>
</evidence>
<dbReference type="GO" id="GO:0016579">
    <property type="term" value="P:protein deubiquitination"/>
    <property type="evidence" value="ECO:0007669"/>
    <property type="project" value="InterPro"/>
</dbReference>
<dbReference type="InterPro" id="IPR028889">
    <property type="entry name" value="USP"/>
</dbReference>
<keyword evidence="6 10" id="KW-0378">Hydrolase</keyword>
<dbReference type="Gene3D" id="3.90.70.10">
    <property type="entry name" value="Cysteine proteinases"/>
    <property type="match status" value="1"/>
</dbReference>
<evidence type="ECO:0000256" key="3">
    <source>
        <dbReference type="ARBA" id="ARBA00012759"/>
    </source>
</evidence>
<evidence type="ECO:0000256" key="6">
    <source>
        <dbReference type="ARBA" id="ARBA00022801"/>
    </source>
</evidence>
<feature type="region of interest" description="Disordered" evidence="8">
    <location>
        <begin position="338"/>
        <end position="382"/>
    </location>
</feature>
<comment type="similarity">
    <text evidence="2">Belongs to the peptidase C19 family.</text>
</comment>
<gene>
    <name evidence="10" type="primary">UBP1_1</name>
    <name evidence="10" type="ORF">VNI00_014671</name>
</gene>
<evidence type="ECO:0000313" key="11">
    <source>
        <dbReference type="Proteomes" id="UP001383192"/>
    </source>
</evidence>
<dbReference type="EMBL" id="JAYKXP010000084">
    <property type="protein sequence ID" value="KAK7029417.1"/>
    <property type="molecule type" value="Genomic_DNA"/>
</dbReference>
<name>A0AAW0BTQ2_9AGAR</name>
<organism evidence="10 11">
    <name type="scientific">Paramarasmius palmivorus</name>
    <dbReference type="NCBI Taxonomy" id="297713"/>
    <lineage>
        <taxon>Eukaryota</taxon>
        <taxon>Fungi</taxon>
        <taxon>Dikarya</taxon>
        <taxon>Basidiomycota</taxon>
        <taxon>Agaricomycotina</taxon>
        <taxon>Agaricomycetes</taxon>
        <taxon>Agaricomycetidae</taxon>
        <taxon>Agaricales</taxon>
        <taxon>Marasmiineae</taxon>
        <taxon>Marasmiaceae</taxon>
        <taxon>Paramarasmius</taxon>
    </lineage>
</organism>
<dbReference type="PANTHER" id="PTHR24006">
    <property type="entry name" value="UBIQUITIN CARBOXYL-TERMINAL HYDROLASE"/>
    <property type="match status" value="1"/>
</dbReference>
<dbReference type="AlphaFoldDB" id="A0AAW0BTQ2"/>
<evidence type="ECO:0000256" key="8">
    <source>
        <dbReference type="SAM" id="MobiDB-lite"/>
    </source>
</evidence>
<comment type="catalytic activity">
    <reaction evidence="1">
        <text>Thiol-dependent hydrolysis of ester, thioester, amide, peptide and isopeptide bonds formed by the C-terminal Gly of ubiquitin (a 76-residue protein attached to proteins as an intracellular targeting signal).</text>
        <dbReference type="EC" id="3.4.19.12"/>
    </reaction>
</comment>
<dbReference type="InterPro" id="IPR050164">
    <property type="entry name" value="Peptidase_C19"/>
</dbReference>